<evidence type="ECO:0000256" key="5">
    <source>
        <dbReference type="RuleBase" id="RU362022"/>
    </source>
</evidence>
<dbReference type="InterPro" id="IPR007269">
    <property type="entry name" value="ICMT_MeTrfase"/>
</dbReference>
<comment type="caution">
    <text evidence="5">Lacks conserved residue(s) required for the propagation of feature annotation.</text>
</comment>
<sequence length="223" mass="24504">MVGLQIAATAPNPPPPSDEKSMSTSFEGFMKQRSGPMAVKAICWCAAIAEAAVILASHTPQLKLSQAILSALVLRGTAERIYASPMFILGTFLAGFGGFIRYQCYRELGRLFTFEMSIRKDHRLVTSGPYSMVRHPGYAGVVLTVVGIICWHACSGSWARECGLFSTKIGQAAAVIYLVLVSLIVTGLMARMEKEDEALWETFGDEWTDWARRVPYKLVPGLY</sequence>
<dbReference type="AlphaFoldDB" id="A0A369JB59"/>
<keyword evidence="5" id="KW-0949">S-adenosyl-L-methionine</keyword>
<gene>
    <name evidence="6" type="primary">TM7SF2</name>
    <name evidence="6" type="ORF">Hypma_002686</name>
</gene>
<dbReference type="Proteomes" id="UP000076154">
    <property type="component" value="Unassembled WGS sequence"/>
</dbReference>
<dbReference type="PANTHER" id="PTHR12714">
    <property type="entry name" value="PROTEIN-S ISOPRENYLCYSTEINE O-METHYLTRANSFERASE"/>
    <property type="match status" value="1"/>
</dbReference>
<organism evidence="6 7">
    <name type="scientific">Hypsizygus marmoreus</name>
    <name type="common">White beech mushroom</name>
    <name type="synonym">Agaricus marmoreus</name>
    <dbReference type="NCBI Taxonomy" id="39966"/>
    <lineage>
        <taxon>Eukaryota</taxon>
        <taxon>Fungi</taxon>
        <taxon>Dikarya</taxon>
        <taxon>Basidiomycota</taxon>
        <taxon>Agaricomycotina</taxon>
        <taxon>Agaricomycetes</taxon>
        <taxon>Agaricomycetidae</taxon>
        <taxon>Agaricales</taxon>
        <taxon>Tricholomatineae</taxon>
        <taxon>Lyophyllaceae</taxon>
        <taxon>Hypsizygus</taxon>
    </lineage>
</organism>
<dbReference type="EMBL" id="LUEZ02000122">
    <property type="protein sequence ID" value="RDB16674.1"/>
    <property type="molecule type" value="Genomic_DNA"/>
</dbReference>
<protein>
    <recommendedName>
        <fullName evidence="5">Protein-S-isoprenylcysteine O-methyltransferase</fullName>
        <ecNumber evidence="5">2.1.1.100</ecNumber>
    </recommendedName>
</protein>
<keyword evidence="3 5" id="KW-1133">Transmembrane helix</keyword>
<evidence type="ECO:0000313" key="7">
    <source>
        <dbReference type="Proteomes" id="UP000076154"/>
    </source>
</evidence>
<dbReference type="Pfam" id="PF04140">
    <property type="entry name" value="ICMT"/>
    <property type="match status" value="1"/>
</dbReference>
<dbReference type="GO" id="GO:0004671">
    <property type="term" value="F:protein C-terminal S-isoprenylcysteine carboxyl O-methyltransferase activity"/>
    <property type="evidence" value="ECO:0007669"/>
    <property type="project" value="UniProtKB-EC"/>
</dbReference>
<evidence type="ECO:0000256" key="2">
    <source>
        <dbReference type="ARBA" id="ARBA00022692"/>
    </source>
</evidence>
<evidence type="ECO:0000256" key="1">
    <source>
        <dbReference type="ARBA" id="ARBA00004141"/>
    </source>
</evidence>
<dbReference type="Gene3D" id="1.20.120.1630">
    <property type="match status" value="1"/>
</dbReference>
<dbReference type="GO" id="GO:0005789">
    <property type="term" value="C:endoplasmic reticulum membrane"/>
    <property type="evidence" value="ECO:0007669"/>
    <property type="project" value="UniProtKB-SubCell"/>
</dbReference>
<keyword evidence="7" id="KW-1185">Reference proteome</keyword>
<dbReference type="PANTHER" id="PTHR12714:SF9">
    <property type="entry name" value="PROTEIN-S-ISOPRENYLCYSTEINE O-METHYLTRANSFERASE"/>
    <property type="match status" value="1"/>
</dbReference>
<feature type="transmembrane region" description="Helical" evidence="5">
    <location>
        <begin position="138"/>
        <end position="159"/>
    </location>
</feature>
<comment type="subcellular location">
    <subcellularLocation>
        <location evidence="5">Endoplasmic reticulum membrane</location>
        <topology evidence="5">Multi-pass membrane protein</topology>
    </subcellularLocation>
    <subcellularLocation>
        <location evidence="1">Membrane</location>
        <topology evidence="1">Multi-pass membrane protein</topology>
    </subcellularLocation>
</comment>
<accession>A0A369JB59</accession>
<keyword evidence="5" id="KW-0808">Transferase</keyword>
<keyword evidence="5" id="KW-0256">Endoplasmic reticulum</keyword>
<feature type="transmembrane region" description="Helical" evidence="5">
    <location>
        <begin position="81"/>
        <end position="100"/>
    </location>
</feature>
<reference evidence="6" key="1">
    <citation type="submission" date="2018-04" db="EMBL/GenBank/DDBJ databases">
        <title>Whole genome sequencing of Hypsizygus marmoreus.</title>
        <authorList>
            <person name="Choi I.-G."/>
            <person name="Min B."/>
            <person name="Kim J.-G."/>
            <person name="Kim S."/>
            <person name="Oh Y.-L."/>
            <person name="Kong W.-S."/>
            <person name="Park H."/>
            <person name="Jeong J."/>
            <person name="Song E.-S."/>
        </authorList>
    </citation>
    <scope>NUCLEOTIDE SEQUENCE [LARGE SCALE GENOMIC DNA]</scope>
    <source>
        <strain evidence="6">51987-8</strain>
    </source>
</reference>
<proteinExistence type="inferred from homology"/>
<dbReference type="EC" id="2.1.1.100" evidence="5"/>
<dbReference type="OrthoDB" id="422086at2759"/>
<name>A0A369JB59_HYPMA</name>
<dbReference type="GO" id="GO:0032259">
    <property type="term" value="P:methylation"/>
    <property type="evidence" value="ECO:0007669"/>
    <property type="project" value="UniProtKB-KW"/>
</dbReference>
<evidence type="ECO:0000313" key="6">
    <source>
        <dbReference type="EMBL" id="RDB16674.1"/>
    </source>
</evidence>
<keyword evidence="4 5" id="KW-0472">Membrane</keyword>
<evidence type="ECO:0000256" key="3">
    <source>
        <dbReference type="ARBA" id="ARBA00022989"/>
    </source>
</evidence>
<comment type="similarity">
    <text evidence="5">Belongs to the class VI-like SAM-binding methyltransferase superfamily. Isoprenylcysteine carboxyl methyltransferase family.</text>
</comment>
<feature type="transmembrane region" description="Helical" evidence="5">
    <location>
        <begin position="171"/>
        <end position="190"/>
    </location>
</feature>
<comment type="catalytic activity">
    <reaction evidence="5">
        <text>[protein]-C-terminal S-[(2E,6E)-farnesyl]-L-cysteine + S-adenosyl-L-methionine = [protein]-C-terminal S-[(2E,6E)-farnesyl]-L-cysteine methyl ester + S-adenosyl-L-homocysteine</text>
        <dbReference type="Rhea" id="RHEA:21672"/>
        <dbReference type="Rhea" id="RHEA-COMP:12125"/>
        <dbReference type="Rhea" id="RHEA-COMP:12126"/>
        <dbReference type="ChEBI" id="CHEBI:57856"/>
        <dbReference type="ChEBI" id="CHEBI:59789"/>
        <dbReference type="ChEBI" id="CHEBI:90510"/>
        <dbReference type="ChEBI" id="CHEBI:90511"/>
        <dbReference type="EC" id="2.1.1.100"/>
    </reaction>
</comment>
<keyword evidence="5" id="KW-0489">Methyltransferase</keyword>
<comment type="caution">
    <text evidence="6">The sequence shown here is derived from an EMBL/GenBank/DDBJ whole genome shotgun (WGS) entry which is preliminary data.</text>
</comment>
<dbReference type="STRING" id="39966.A0A369JB59"/>
<evidence type="ECO:0000256" key="4">
    <source>
        <dbReference type="ARBA" id="ARBA00023136"/>
    </source>
</evidence>
<dbReference type="InParanoid" id="A0A369JB59"/>
<keyword evidence="2 5" id="KW-0812">Transmembrane</keyword>